<name>A0AAD8EE34_DIPPU</name>
<keyword evidence="2" id="KW-1185">Reference proteome</keyword>
<evidence type="ECO:0000313" key="1">
    <source>
        <dbReference type="EMBL" id="KAJ9586499.1"/>
    </source>
</evidence>
<dbReference type="EMBL" id="JASPKZ010007151">
    <property type="protein sequence ID" value="KAJ9586499.1"/>
    <property type="molecule type" value="Genomic_DNA"/>
</dbReference>
<accession>A0AAD8EE34</accession>
<dbReference type="AlphaFoldDB" id="A0AAD8EE34"/>
<feature type="non-terminal residue" evidence="1">
    <location>
        <position position="1"/>
    </location>
</feature>
<feature type="non-terminal residue" evidence="1">
    <location>
        <position position="86"/>
    </location>
</feature>
<dbReference type="Proteomes" id="UP001233999">
    <property type="component" value="Unassembled WGS sequence"/>
</dbReference>
<reference evidence="1" key="1">
    <citation type="journal article" date="2023" name="IScience">
        <title>Live-bearing cockroach genome reveals convergent evolutionary mechanisms linked to viviparity in insects and beyond.</title>
        <authorList>
            <person name="Fouks B."/>
            <person name="Harrison M.C."/>
            <person name="Mikhailova A.A."/>
            <person name="Marchal E."/>
            <person name="English S."/>
            <person name="Carruthers M."/>
            <person name="Jennings E.C."/>
            <person name="Chiamaka E.L."/>
            <person name="Frigard R.A."/>
            <person name="Pippel M."/>
            <person name="Attardo G.M."/>
            <person name="Benoit J.B."/>
            <person name="Bornberg-Bauer E."/>
            <person name="Tobe S.S."/>
        </authorList>
    </citation>
    <scope>NUCLEOTIDE SEQUENCE</scope>
    <source>
        <strain evidence="1">Stay&amp;Tobe</strain>
    </source>
</reference>
<reference evidence="1" key="2">
    <citation type="submission" date="2023-05" db="EMBL/GenBank/DDBJ databases">
        <authorList>
            <person name="Fouks B."/>
        </authorList>
    </citation>
    <scope>NUCLEOTIDE SEQUENCE</scope>
    <source>
        <strain evidence="1">Stay&amp;Tobe</strain>
        <tissue evidence="1">Testes</tissue>
    </source>
</reference>
<sequence length="86" mass="9616">IQNVISLSKAEQLEDVGLHLIHISAWKMSKIFNQLRENTGSFFDKWSNNVKSQGQYVTSAVLTNTLKVRSGDLKFLSTTAFPKSGD</sequence>
<proteinExistence type="predicted"/>
<organism evidence="1 2">
    <name type="scientific">Diploptera punctata</name>
    <name type="common">Pacific beetle cockroach</name>
    <dbReference type="NCBI Taxonomy" id="6984"/>
    <lineage>
        <taxon>Eukaryota</taxon>
        <taxon>Metazoa</taxon>
        <taxon>Ecdysozoa</taxon>
        <taxon>Arthropoda</taxon>
        <taxon>Hexapoda</taxon>
        <taxon>Insecta</taxon>
        <taxon>Pterygota</taxon>
        <taxon>Neoptera</taxon>
        <taxon>Polyneoptera</taxon>
        <taxon>Dictyoptera</taxon>
        <taxon>Blattodea</taxon>
        <taxon>Blaberoidea</taxon>
        <taxon>Blaberidae</taxon>
        <taxon>Diplopterinae</taxon>
        <taxon>Diploptera</taxon>
    </lineage>
</organism>
<protein>
    <submittedName>
        <fullName evidence="1">Uncharacterized protein</fullName>
    </submittedName>
</protein>
<evidence type="ECO:0000313" key="2">
    <source>
        <dbReference type="Proteomes" id="UP001233999"/>
    </source>
</evidence>
<gene>
    <name evidence="1" type="ORF">L9F63_019857</name>
</gene>
<comment type="caution">
    <text evidence="1">The sequence shown here is derived from an EMBL/GenBank/DDBJ whole genome shotgun (WGS) entry which is preliminary data.</text>
</comment>